<feature type="active site" description="Proton donor" evidence="9">
    <location>
        <position position="219"/>
    </location>
</feature>
<feature type="binding site" evidence="10">
    <location>
        <position position="291"/>
    </location>
    <ligand>
        <name>beta-D-galactose</name>
        <dbReference type="ChEBI" id="CHEBI:27667"/>
    </ligand>
</feature>
<dbReference type="CDD" id="cd09019">
    <property type="entry name" value="galactose_mutarotase_like"/>
    <property type="match status" value="1"/>
</dbReference>
<dbReference type="InterPro" id="IPR014718">
    <property type="entry name" value="GH-type_carb-bd"/>
</dbReference>
<accession>A0A0A2M8L5</accession>
<dbReference type="GO" id="GO:0004034">
    <property type="term" value="F:aldose 1-epimerase activity"/>
    <property type="evidence" value="ECO:0007669"/>
    <property type="project" value="UniProtKB-EC"/>
</dbReference>
<evidence type="ECO:0000256" key="11">
    <source>
        <dbReference type="PIRSR" id="PIRSR005096-3"/>
    </source>
</evidence>
<dbReference type="eggNOG" id="COG2017">
    <property type="taxonomic scope" value="Bacteria"/>
</dbReference>
<evidence type="ECO:0000256" key="9">
    <source>
        <dbReference type="PIRSR" id="PIRSR005096-1"/>
    </source>
</evidence>
<dbReference type="STRING" id="1121895.GCA_000378485_00497"/>
<evidence type="ECO:0000256" key="10">
    <source>
        <dbReference type="PIRSR" id="PIRSR005096-2"/>
    </source>
</evidence>
<evidence type="ECO:0000256" key="2">
    <source>
        <dbReference type="ARBA" id="ARBA00005028"/>
    </source>
</evidence>
<comment type="catalytic activity">
    <reaction evidence="8">
        <text>alpha-D-glucose = beta-D-glucose</text>
        <dbReference type="Rhea" id="RHEA:10264"/>
        <dbReference type="ChEBI" id="CHEBI:15903"/>
        <dbReference type="ChEBI" id="CHEBI:17925"/>
        <dbReference type="EC" id="5.1.3.3"/>
    </reaction>
</comment>
<feature type="binding site" evidence="11">
    <location>
        <begin position="122"/>
        <end position="123"/>
    </location>
    <ligand>
        <name>beta-D-galactose</name>
        <dbReference type="ChEBI" id="CHEBI:27667"/>
    </ligand>
</feature>
<keyword evidence="7 8" id="KW-0119">Carbohydrate metabolism</keyword>
<feature type="active site" description="Proton acceptor" evidence="9">
    <location>
        <position position="356"/>
    </location>
</feature>
<dbReference type="RefSeq" id="WP_020211621.1">
    <property type="nucleotide sequence ID" value="NZ_JRLX01000001.1"/>
</dbReference>
<evidence type="ECO:0000256" key="5">
    <source>
        <dbReference type="ARBA" id="ARBA00022837"/>
    </source>
</evidence>
<dbReference type="GO" id="GO:0033499">
    <property type="term" value="P:galactose catabolic process via UDP-galactose, Leloir pathway"/>
    <property type="evidence" value="ECO:0007669"/>
    <property type="project" value="TreeGrafter"/>
</dbReference>
<dbReference type="InterPro" id="IPR047215">
    <property type="entry name" value="Galactose_mutarotase-like"/>
</dbReference>
<proteinExistence type="inferred from homology"/>
<evidence type="ECO:0000256" key="7">
    <source>
        <dbReference type="ARBA" id="ARBA00023277"/>
    </source>
</evidence>
<evidence type="ECO:0000313" key="13">
    <source>
        <dbReference type="Proteomes" id="UP000030152"/>
    </source>
</evidence>
<evidence type="ECO:0000256" key="3">
    <source>
        <dbReference type="ARBA" id="ARBA00006206"/>
    </source>
</evidence>
<evidence type="ECO:0000256" key="8">
    <source>
        <dbReference type="PIRNR" id="PIRNR005096"/>
    </source>
</evidence>
<protein>
    <recommendedName>
        <fullName evidence="8">Aldose 1-epimerase</fullName>
        <ecNumber evidence="8">5.1.3.3</ecNumber>
    </recommendedName>
</protein>
<comment type="caution">
    <text evidence="12">The sequence shown here is derived from an EMBL/GenBank/DDBJ whole genome shotgun (WGS) entry which is preliminary data.</text>
</comment>
<dbReference type="Pfam" id="PF01263">
    <property type="entry name" value="Aldose_epim"/>
    <property type="match status" value="1"/>
</dbReference>
<evidence type="ECO:0000256" key="4">
    <source>
        <dbReference type="ARBA" id="ARBA00011245"/>
    </source>
</evidence>
<organism evidence="12 13">
    <name type="scientific">Flavobacterium rivuli WB 3.3-2 = DSM 21788</name>
    <dbReference type="NCBI Taxonomy" id="1121895"/>
    <lineage>
        <taxon>Bacteria</taxon>
        <taxon>Pseudomonadati</taxon>
        <taxon>Bacteroidota</taxon>
        <taxon>Flavobacteriia</taxon>
        <taxon>Flavobacteriales</taxon>
        <taxon>Flavobacteriaceae</taxon>
        <taxon>Flavobacterium</taxon>
    </lineage>
</organism>
<gene>
    <name evidence="12" type="ORF">Q765_01465</name>
</gene>
<comment type="pathway">
    <text evidence="2 8">Carbohydrate metabolism; hexose metabolism.</text>
</comment>
<dbReference type="Proteomes" id="UP000030152">
    <property type="component" value="Unassembled WGS sequence"/>
</dbReference>
<dbReference type="GO" id="GO:0006006">
    <property type="term" value="P:glucose metabolic process"/>
    <property type="evidence" value="ECO:0007669"/>
    <property type="project" value="TreeGrafter"/>
</dbReference>
<dbReference type="InterPro" id="IPR011013">
    <property type="entry name" value="Gal_mutarotase_sf_dom"/>
</dbReference>
<name>A0A0A2M8L5_9FLAO</name>
<dbReference type="GO" id="GO:0030246">
    <property type="term" value="F:carbohydrate binding"/>
    <property type="evidence" value="ECO:0007669"/>
    <property type="project" value="InterPro"/>
</dbReference>
<dbReference type="PANTHER" id="PTHR10091:SF0">
    <property type="entry name" value="GALACTOSE MUTAROTASE"/>
    <property type="match status" value="1"/>
</dbReference>
<comment type="subunit">
    <text evidence="4">Monomer.</text>
</comment>
<dbReference type="OrthoDB" id="9779408at2"/>
<evidence type="ECO:0000256" key="1">
    <source>
        <dbReference type="ARBA" id="ARBA00001913"/>
    </source>
</evidence>
<dbReference type="EMBL" id="JRLX01000001">
    <property type="protein sequence ID" value="KGO88599.1"/>
    <property type="molecule type" value="Genomic_DNA"/>
</dbReference>
<dbReference type="Gene3D" id="2.70.98.10">
    <property type="match status" value="1"/>
</dbReference>
<dbReference type="NCBIfam" id="NF008277">
    <property type="entry name" value="PRK11055.1"/>
    <property type="match status" value="1"/>
</dbReference>
<keyword evidence="5" id="KW-0106">Calcium</keyword>
<evidence type="ECO:0000256" key="6">
    <source>
        <dbReference type="ARBA" id="ARBA00023235"/>
    </source>
</evidence>
<dbReference type="PANTHER" id="PTHR10091">
    <property type="entry name" value="ALDOSE-1-EPIMERASE"/>
    <property type="match status" value="1"/>
</dbReference>
<dbReference type="EC" id="5.1.3.3" evidence="8"/>
<dbReference type="PROSITE" id="PS51257">
    <property type="entry name" value="PROKAR_LIPOPROTEIN"/>
    <property type="match status" value="1"/>
</dbReference>
<dbReference type="InterPro" id="IPR008183">
    <property type="entry name" value="Aldose_1/G6P_1-epimerase"/>
</dbReference>
<keyword evidence="6 8" id="KW-0413">Isomerase</keyword>
<dbReference type="PIRSF" id="PIRSF005096">
    <property type="entry name" value="GALM"/>
    <property type="match status" value="1"/>
</dbReference>
<dbReference type="SUPFAM" id="SSF74650">
    <property type="entry name" value="Galactose mutarotase-like"/>
    <property type="match status" value="1"/>
</dbReference>
<keyword evidence="13" id="KW-1185">Reference proteome</keyword>
<sequence length="392" mass="43340">MKNYKIVAASLLFTAFLTSCENTKKQEKEVAETETTTAKEINTHLKKEDFDATVDGKKVGLYYIKSDKITVAFTNYGARIVGLWVPDKNGTITDVVVGLNSTKAYQNSTEVYFGATIGRVGNRIAKGTFTLNNKEYHIPLNNDKNSLHGGKKGFQGIVWNVEQPNDKTLVFTYTSPDGEEGFPGNLKVKVTYSVDDNQNLKMDYEATTDQNTPVNLTNHAFFNLNGEGGGTVLNHKVMINADAYTPVDDGLIPLGKQEKVAGTPFDFTSYHTIGERIETADQQLKNGKGYDHNFALKNDTATMHDAATVVGDKTGIVMKVTTQEPGLQFYSGNFMQGKNTFKCGAKDDFRTAFAMETQHFPDAINQPTFASIVLEPGKKYHTVSNYQFSTEE</sequence>
<dbReference type="AlphaFoldDB" id="A0A0A2M8L5"/>
<comment type="similarity">
    <text evidence="3 8">Belongs to the aldose epimerase family.</text>
</comment>
<reference evidence="12 13" key="1">
    <citation type="submission" date="2013-09" db="EMBL/GenBank/DDBJ databases">
        <authorList>
            <person name="Zeng Z."/>
            <person name="Chen C."/>
        </authorList>
    </citation>
    <scope>NUCLEOTIDE SEQUENCE [LARGE SCALE GENOMIC DNA]</scope>
    <source>
        <strain evidence="12 13">WB 3.3-2</strain>
    </source>
</reference>
<evidence type="ECO:0000313" key="12">
    <source>
        <dbReference type="EMBL" id="KGO88599.1"/>
    </source>
</evidence>
<dbReference type="InterPro" id="IPR015443">
    <property type="entry name" value="Aldose_1-epimerase"/>
</dbReference>
<comment type="cofactor">
    <cofactor evidence="1">
        <name>Ca(2+)</name>
        <dbReference type="ChEBI" id="CHEBI:29108"/>
    </cofactor>
</comment>
<dbReference type="UniPathway" id="UPA00242"/>